<dbReference type="OrthoDB" id="9792653at2"/>
<dbReference type="InterPro" id="IPR011990">
    <property type="entry name" value="TPR-like_helical_dom_sf"/>
</dbReference>
<dbReference type="SUPFAM" id="SSF81901">
    <property type="entry name" value="HCP-like"/>
    <property type="match status" value="1"/>
</dbReference>
<organism evidence="1 2">
    <name type="scientific">Allochromatium warmingii</name>
    <name type="common">Chromatium warmingii</name>
    <dbReference type="NCBI Taxonomy" id="61595"/>
    <lineage>
        <taxon>Bacteria</taxon>
        <taxon>Pseudomonadati</taxon>
        <taxon>Pseudomonadota</taxon>
        <taxon>Gammaproteobacteria</taxon>
        <taxon>Chromatiales</taxon>
        <taxon>Chromatiaceae</taxon>
        <taxon>Allochromatium</taxon>
    </lineage>
</organism>
<dbReference type="Proteomes" id="UP000198672">
    <property type="component" value="Unassembled WGS sequence"/>
</dbReference>
<dbReference type="InterPro" id="IPR006597">
    <property type="entry name" value="Sel1-like"/>
</dbReference>
<dbReference type="GO" id="GO:0036503">
    <property type="term" value="P:ERAD pathway"/>
    <property type="evidence" value="ECO:0007669"/>
    <property type="project" value="TreeGrafter"/>
</dbReference>
<evidence type="ECO:0000313" key="2">
    <source>
        <dbReference type="Proteomes" id="UP000198672"/>
    </source>
</evidence>
<dbReference type="AlphaFoldDB" id="A0A1H3FFX7"/>
<accession>A0A1H3FFX7</accession>
<gene>
    <name evidence="1" type="ORF">SAMN05421644_11843</name>
</gene>
<evidence type="ECO:0000313" key="1">
    <source>
        <dbReference type="EMBL" id="SDX89942.1"/>
    </source>
</evidence>
<dbReference type="Gene3D" id="1.25.40.10">
    <property type="entry name" value="Tetratricopeptide repeat domain"/>
    <property type="match status" value="1"/>
</dbReference>
<proteinExistence type="predicted"/>
<keyword evidence="2" id="KW-1185">Reference proteome</keyword>
<sequence>MHLISLNTASALTGIAKRTLWRYIQDGRLKTACDLSGAKTHVELTDALALNATQLTSEQISLALAADSGDAIAQCELALWLLDCQRLTLARDWFAQSARSGYPDAMCWLARAYLTGEGVELNLETGVQWLDKAAHKGHPLGQALHQFLHSPTGQELLHAQNQTALNQALDDLERHVILNTLNEMADTAST</sequence>
<protein>
    <recommendedName>
        <fullName evidence="3">Sel1 repeat-containing protein</fullName>
    </recommendedName>
</protein>
<reference evidence="2" key="1">
    <citation type="submission" date="2016-10" db="EMBL/GenBank/DDBJ databases">
        <authorList>
            <person name="Varghese N."/>
            <person name="Submissions S."/>
        </authorList>
    </citation>
    <scope>NUCLEOTIDE SEQUENCE [LARGE SCALE GENOMIC DNA]</scope>
    <source>
        <strain evidence="2">DSM 173</strain>
    </source>
</reference>
<dbReference type="SMART" id="SM00671">
    <property type="entry name" value="SEL1"/>
    <property type="match status" value="2"/>
</dbReference>
<dbReference type="Pfam" id="PF08238">
    <property type="entry name" value="Sel1"/>
    <property type="match status" value="2"/>
</dbReference>
<dbReference type="PANTHER" id="PTHR11102">
    <property type="entry name" value="SEL-1-LIKE PROTEIN"/>
    <property type="match status" value="1"/>
</dbReference>
<evidence type="ECO:0008006" key="3">
    <source>
        <dbReference type="Google" id="ProtNLM"/>
    </source>
</evidence>
<dbReference type="PANTHER" id="PTHR11102:SF147">
    <property type="entry name" value="SEL1L ADAPTOR SUBUNIT OF ERAD E3 UBIQUITIN LIGASE"/>
    <property type="match status" value="1"/>
</dbReference>
<dbReference type="EMBL" id="FNOW01000018">
    <property type="protein sequence ID" value="SDX89942.1"/>
    <property type="molecule type" value="Genomic_DNA"/>
</dbReference>
<dbReference type="InterPro" id="IPR050767">
    <property type="entry name" value="Sel1_AlgK"/>
</dbReference>
<dbReference type="STRING" id="61595.SAMN05421644_11843"/>
<dbReference type="RefSeq" id="WP_091333487.1">
    <property type="nucleotide sequence ID" value="NZ_FNOW01000018.1"/>
</dbReference>
<name>A0A1H3FFX7_ALLWA</name>